<keyword evidence="2" id="KW-1185">Reference proteome</keyword>
<name>A0ABN8SBM7_9CNID</name>
<evidence type="ECO:0000313" key="2">
    <source>
        <dbReference type="Proteomes" id="UP001159427"/>
    </source>
</evidence>
<evidence type="ECO:0000313" key="1">
    <source>
        <dbReference type="EMBL" id="CAH3188645.1"/>
    </source>
</evidence>
<dbReference type="PANTHER" id="PTHR33050">
    <property type="entry name" value="REVERSE TRANSCRIPTASE DOMAIN-CONTAINING PROTEIN"/>
    <property type="match status" value="1"/>
</dbReference>
<gene>
    <name evidence="1" type="ORF">PEVE_00018714</name>
</gene>
<protein>
    <submittedName>
        <fullName evidence="1">Uncharacterized protein</fullName>
    </submittedName>
</protein>
<sequence>MTLQLPTVKLEKIVSACKALLAKHQPSVRDVAKVTGLLVSALPAVNYLEMHYRSSELCKTQTLSGNLDYDKTLSLSSQAPVSSSLSASGGWSQSESKHHINYLELLASFHALQCFASNSRSIHVRLPVDNSTAVAYINNMGGVRSPLLDSLSKHITGKINTQADTLSREISSNLERSLNGEVFQEIISQTFIPEIDLLASRLNAKTAKFISWHPQPGAVAIDAFSLSWANMNCYTFSPFSLLPRVLPKIRQDKAVVFHPHNQEQHPLRHKLNLAAIRKTLSNKGFSKPAVHLCILDSRH</sequence>
<accession>A0ABN8SBM7</accession>
<organism evidence="1 2">
    <name type="scientific">Porites evermanni</name>
    <dbReference type="NCBI Taxonomy" id="104178"/>
    <lineage>
        <taxon>Eukaryota</taxon>
        <taxon>Metazoa</taxon>
        <taxon>Cnidaria</taxon>
        <taxon>Anthozoa</taxon>
        <taxon>Hexacorallia</taxon>
        <taxon>Scleractinia</taxon>
        <taxon>Fungiina</taxon>
        <taxon>Poritidae</taxon>
        <taxon>Porites</taxon>
    </lineage>
</organism>
<dbReference type="EMBL" id="CALNXI010002530">
    <property type="protein sequence ID" value="CAH3188645.1"/>
    <property type="molecule type" value="Genomic_DNA"/>
</dbReference>
<reference evidence="1 2" key="1">
    <citation type="submission" date="2022-05" db="EMBL/GenBank/DDBJ databases">
        <authorList>
            <consortium name="Genoscope - CEA"/>
            <person name="William W."/>
        </authorList>
    </citation>
    <scope>NUCLEOTIDE SEQUENCE [LARGE SCALE GENOMIC DNA]</scope>
</reference>
<comment type="caution">
    <text evidence="1">The sequence shown here is derived from an EMBL/GenBank/DDBJ whole genome shotgun (WGS) entry which is preliminary data.</text>
</comment>
<dbReference type="Proteomes" id="UP001159427">
    <property type="component" value="Unassembled WGS sequence"/>
</dbReference>
<dbReference type="CDD" id="cd09275">
    <property type="entry name" value="RNase_HI_RT_DIRS1"/>
    <property type="match status" value="1"/>
</dbReference>
<proteinExistence type="predicted"/>
<dbReference type="InterPro" id="IPR052055">
    <property type="entry name" value="Hepadnavirus_pol/RT"/>
</dbReference>
<dbReference type="PANTHER" id="PTHR33050:SF7">
    <property type="entry name" value="RIBONUCLEASE H"/>
    <property type="match status" value="1"/>
</dbReference>